<dbReference type="Proteomes" id="UP001284601">
    <property type="component" value="Unassembled WGS sequence"/>
</dbReference>
<dbReference type="Gene3D" id="3.30.870.10">
    <property type="entry name" value="Endonuclease Chain A"/>
    <property type="match status" value="2"/>
</dbReference>
<dbReference type="EMBL" id="JAWSTH010000019">
    <property type="protein sequence ID" value="MDW5594580.1"/>
    <property type="molecule type" value="Genomic_DNA"/>
</dbReference>
<keyword evidence="6" id="KW-0479">Metal-binding</keyword>
<dbReference type="InterPro" id="IPR003414">
    <property type="entry name" value="PP_kinase"/>
</dbReference>
<keyword evidence="13" id="KW-1185">Reference proteome</keyword>
<feature type="domain" description="Polyphosphate kinase middle" evidence="8">
    <location>
        <begin position="315"/>
        <end position="490"/>
    </location>
</feature>
<feature type="domain" description="Polyphosphate kinase C-terminal" evidence="11">
    <location>
        <begin position="522"/>
        <end position="686"/>
    </location>
</feature>
<sequence length="883" mass="97782">MSSTAGPAATTSELPAFARDSDTIANAWALALETYRANGGGNVAADVEHAAITARLLHDSGEDDATIATAVLHDVIEDTGVDRSVIASRMGEEIARRVDALTERPELESYGERKAELRQRGIDAGREVATVMAADKLARATRAAGGRLRPEKLKHYQATLAQLRDAYPDLPLLPALGDAVERLKPADVTKIVETADPAHFINREISWLDFNERVLQLAEDPHKPLLERVKFSAIYNSNLDEWFMVRVAGVHEKVDAGIDATSADGMPPPELLSAIGTRVRELALRQSALYQETLLPALAEHGIRIVDWEQLDDAERQEVDARFEREVFPALTPLAVGPAQPFPYISNLSLSLAVLVRDPESDQTRFARVKVPKEGLPRFVQIGAGARTLVPMETVIAAHLDQLFRGMEIVTHAVFRVTRDADFTVSDEADDLLEAVEAELRRRRFGEVVRLEVSAGIDPILRARLVAELRVEEDDVYDVEGLLDFGDLWQVAKLPGFRELRDPSWTPVMPPEFVEDGKQKSLFSQIRERDLLVHHPYDSFATVEQFVKQAVADPKVLAIKQTVYRTSDDSPLVPALIRAAERGKQAVGLVELKARFDERQNIMWARALEQAGVHVTFGSPGLKTHAKAVLVVRREGNGVKHYAHVGTGNYHAGTAHLYTDFGLFTADDAITAEIAELFNQLTGYSKPEDFEHVLVAPTNLRDRIIEQIDLTIASHTPEQPGRIAMKMNSLVDPACIRALYRASQAGVRVELNVRGACCLRPGVSGVSENIRVVSIVGRFLEHSRIYAFERGGETAVFMGSADLMPRNLDSRVELVVPVLDVAARDQVIDTLERCLADTENAWDLGQDGTWHHRRVKPGDERHDVQAELMRLHLARAEHVEIEA</sequence>
<evidence type="ECO:0000259" key="9">
    <source>
        <dbReference type="Pfam" id="PF13089"/>
    </source>
</evidence>
<keyword evidence="4 6" id="KW-0418">Kinase</keyword>
<evidence type="ECO:0000256" key="4">
    <source>
        <dbReference type="ARBA" id="ARBA00022777"/>
    </source>
</evidence>
<comment type="cofactor">
    <cofactor evidence="6">
        <name>Mg(2+)</name>
        <dbReference type="ChEBI" id="CHEBI:18420"/>
    </cofactor>
</comment>
<feature type="binding site" evidence="6">
    <location>
        <position position="595"/>
    </location>
    <ligand>
        <name>Mg(2+)</name>
        <dbReference type="ChEBI" id="CHEBI:18420"/>
    </ligand>
</feature>
<dbReference type="Pfam" id="PF13089">
    <property type="entry name" value="PP_kinase_N"/>
    <property type="match status" value="1"/>
</dbReference>
<accession>A0ABU4HMP5</accession>
<evidence type="ECO:0000256" key="5">
    <source>
        <dbReference type="ARBA" id="ARBA00022840"/>
    </source>
</evidence>
<dbReference type="InterPro" id="IPR025200">
    <property type="entry name" value="PPK_C_dom2"/>
</dbReference>
<feature type="binding site" evidence="6">
    <location>
        <position position="754"/>
    </location>
    <ligand>
        <name>ATP</name>
        <dbReference type="ChEBI" id="CHEBI:30616"/>
    </ligand>
</feature>
<dbReference type="Pfam" id="PF17941">
    <property type="entry name" value="PP_kinase_C_1"/>
    <property type="match status" value="1"/>
</dbReference>
<feature type="binding site" evidence="6">
    <location>
        <position position="658"/>
    </location>
    <ligand>
        <name>ATP</name>
        <dbReference type="ChEBI" id="CHEBI:30616"/>
    </ligand>
</feature>
<dbReference type="CDD" id="cd09168">
    <property type="entry name" value="PLDc_PaPPK1_C2_like"/>
    <property type="match status" value="1"/>
</dbReference>
<feature type="domain" description="Polyphosphate kinase C-terminal" evidence="10">
    <location>
        <begin position="694"/>
        <end position="862"/>
    </location>
</feature>
<dbReference type="InterPro" id="IPR025198">
    <property type="entry name" value="PPK_N_dom"/>
</dbReference>
<gene>
    <name evidence="12" type="primary">ppk1</name>
    <name evidence="6" type="synonym">ppk</name>
    <name evidence="12" type="ORF">R7226_09545</name>
</gene>
<dbReference type="InterPro" id="IPR036830">
    <property type="entry name" value="PP_kinase_middle_dom_sf"/>
</dbReference>
<comment type="caution">
    <text evidence="12">The sequence shown here is derived from an EMBL/GenBank/DDBJ whole genome shotgun (WGS) entry which is preliminary data.</text>
</comment>
<dbReference type="HAMAP" id="MF_00347">
    <property type="entry name" value="Polyphosphate_kinase"/>
    <property type="match status" value="1"/>
</dbReference>
<keyword evidence="5 6" id="KW-0067">ATP-binding</keyword>
<organism evidence="12 13">
    <name type="scientific">Conexibacter stalactiti</name>
    <dbReference type="NCBI Taxonomy" id="1940611"/>
    <lineage>
        <taxon>Bacteria</taxon>
        <taxon>Bacillati</taxon>
        <taxon>Actinomycetota</taxon>
        <taxon>Thermoleophilia</taxon>
        <taxon>Solirubrobacterales</taxon>
        <taxon>Conexibacteraceae</taxon>
        <taxon>Conexibacter</taxon>
    </lineage>
</organism>
<feature type="domain" description="Polyphosphate kinase N-terminal" evidence="9">
    <location>
        <begin position="200"/>
        <end position="306"/>
    </location>
</feature>
<dbReference type="SUPFAM" id="SSF56024">
    <property type="entry name" value="Phospholipase D/nuclease"/>
    <property type="match status" value="2"/>
</dbReference>
<dbReference type="Pfam" id="PF13090">
    <property type="entry name" value="PP_kinase_C"/>
    <property type="match status" value="1"/>
</dbReference>
<protein>
    <recommendedName>
        <fullName evidence="6 7">Polyphosphate kinase</fullName>
        <ecNumber evidence="6 7">2.7.4.1</ecNumber>
    </recommendedName>
    <alternativeName>
        <fullName evidence="6">ATP-polyphosphate phosphotransferase</fullName>
    </alternativeName>
    <alternativeName>
        <fullName evidence="6">Polyphosphoric acid kinase</fullName>
    </alternativeName>
</protein>
<keyword evidence="2 6" id="KW-0808">Transferase</keyword>
<dbReference type="InterPro" id="IPR036832">
    <property type="entry name" value="PPK_N_dom_sf"/>
</dbReference>
<dbReference type="NCBIfam" id="NF003921">
    <property type="entry name" value="PRK05443.2-2"/>
    <property type="match status" value="1"/>
</dbReference>
<dbReference type="GO" id="GO:0008976">
    <property type="term" value="F:polyphosphate kinase activity"/>
    <property type="evidence" value="ECO:0007669"/>
    <property type="project" value="UniProtKB-EC"/>
</dbReference>
<evidence type="ECO:0000256" key="6">
    <source>
        <dbReference type="HAMAP-Rule" id="MF_00347"/>
    </source>
</evidence>
<comment type="similarity">
    <text evidence="6 7">Belongs to the polyphosphate kinase 1 (PPK1) family.</text>
</comment>
<evidence type="ECO:0000256" key="2">
    <source>
        <dbReference type="ARBA" id="ARBA00022679"/>
    </source>
</evidence>
<dbReference type="InterPro" id="IPR024953">
    <property type="entry name" value="PP_kinase_middle"/>
</dbReference>
<dbReference type="RefSeq" id="WP_318596859.1">
    <property type="nucleotide sequence ID" value="NZ_JAWSTH010000019.1"/>
</dbReference>
<name>A0ABU4HMP5_9ACTN</name>
<dbReference type="NCBIfam" id="NF003917">
    <property type="entry name" value="PRK05443.1-1"/>
    <property type="match status" value="1"/>
</dbReference>
<evidence type="ECO:0000313" key="12">
    <source>
        <dbReference type="EMBL" id="MDW5594580.1"/>
    </source>
</evidence>
<feature type="binding site" evidence="6">
    <location>
        <position position="238"/>
    </location>
    <ligand>
        <name>ATP</name>
        <dbReference type="ChEBI" id="CHEBI:30616"/>
    </ligand>
</feature>
<feature type="binding site" evidence="6">
    <location>
        <position position="782"/>
    </location>
    <ligand>
        <name>ATP</name>
        <dbReference type="ChEBI" id="CHEBI:30616"/>
    </ligand>
</feature>
<evidence type="ECO:0000259" key="11">
    <source>
        <dbReference type="Pfam" id="PF17941"/>
    </source>
</evidence>
<dbReference type="Pfam" id="PF02503">
    <property type="entry name" value="PP_kinase"/>
    <property type="match status" value="1"/>
</dbReference>
<feature type="binding site" evidence="6">
    <location>
        <position position="565"/>
    </location>
    <ligand>
        <name>Mg(2+)</name>
        <dbReference type="ChEBI" id="CHEBI:18420"/>
    </ligand>
</feature>
<evidence type="ECO:0000313" key="13">
    <source>
        <dbReference type="Proteomes" id="UP001284601"/>
    </source>
</evidence>
<reference evidence="13" key="1">
    <citation type="submission" date="2023-07" db="EMBL/GenBank/DDBJ databases">
        <title>Conexibacter stalactiti sp. nov., isolated from stalactites in a lava cave and emended description of the genus Conexibacter.</title>
        <authorList>
            <person name="Lee S.D."/>
        </authorList>
    </citation>
    <scope>NUCLEOTIDE SEQUENCE [LARGE SCALE GENOMIC DNA]</scope>
    <source>
        <strain evidence="13">KCTC 39840</strain>
    </source>
</reference>
<proteinExistence type="inferred from homology"/>
<dbReference type="NCBIfam" id="TIGR03705">
    <property type="entry name" value="poly_P_kin"/>
    <property type="match status" value="1"/>
</dbReference>
<evidence type="ECO:0000256" key="7">
    <source>
        <dbReference type="RuleBase" id="RU003800"/>
    </source>
</evidence>
<keyword evidence="3 6" id="KW-0547">Nucleotide-binding</keyword>
<evidence type="ECO:0000256" key="1">
    <source>
        <dbReference type="ARBA" id="ARBA00022553"/>
    </source>
</evidence>
<evidence type="ECO:0000259" key="10">
    <source>
        <dbReference type="Pfam" id="PF13090"/>
    </source>
</evidence>
<dbReference type="Pfam" id="PF13328">
    <property type="entry name" value="HD_4"/>
    <property type="match status" value="1"/>
</dbReference>
<comment type="PTM">
    <text evidence="6 7">An intermediate of this reaction is the autophosphorylated ppk in which a phosphate is covalently linked to a histidine residue through a N-P bond.</text>
</comment>
<dbReference type="SUPFAM" id="SSF140356">
    <property type="entry name" value="PPK N-terminal domain-like"/>
    <property type="match status" value="1"/>
</dbReference>
<evidence type="ECO:0000256" key="3">
    <source>
        <dbReference type="ARBA" id="ARBA00022741"/>
    </source>
</evidence>
<dbReference type="SUPFAM" id="SSF143724">
    <property type="entry name" value="PHP14-like"/>
    <property type="match status" value="1"/>
</dbReference>
<comment type="function">
    <text evidence="6 7">Catalyzes the reversible transfer of the terminal phosphate of ATP to form a long-chain polyphosphate (polyP).</text>
</comment>
<dbReference type="CDD" id="cd09165">
    <property type="entry name" value="PLDc_PaPPK1_C1_like"/>
    <property type="match status" value="1"/>
</dbReference>
<dbReference type="Gene3D" id="1.20.58.310">
    <property type="entry name" value="Polyphosphate kinase N-terminal domain"/>
    <property type="match status" value="1"/>
</dbReference>
<feature type="active site" description="Phosphohistidine intermediate" evidence="6">
    <location>
        <position position="625"/>
    </location>
</feature>
<dbReference type="Gene3D" id="1.10.3210.10">
    <property type="entry name" value="Hypothetical protein af1432"/>
    <property type="match status" value="1"/>
</dbReference>
<dbReference type="InterPro" id="IPR041108">
    <property type="entry name" value="PP_kinase_C_1"/>
</dbReference>
<dbReference type="EC" id="2.7.4.1" evidence="6 7"/>
<dbReference type="NCBIfam" id="NF003918">
    <property type="entry name" value="PRK05443.1-2"/>
    <property type="match status" value="1"/>
</dbReference>
<dbReference type="Gene3D" id="3.30.1840.10">
    <property type="entry name" value="Polyphosphate kinase middle domain"/>
    <property type="match status" value="1"/>
</dbReference>
<dbReference type="PANTHER" id="PTHR30218:SF0">
    <property type="entry name" value="POLYPHOSPHATE KINASE"/>
    <property type="match status" value="1"/>
</dbReference>
<dbReference type="SUPFAM" id="SSF109604">
    <property type="entry name" value="HD-domain/PDEase-like"/>
    <property type="match status" value="1"/>
</dbReference>
<comment type="catalytic activity">
    <reaction evidence="6 7">
        <text>[phosphate](n) + ATP = [phosphate](n+1) + ADP</text>
        <dbReference type="Rhea" id="RHEA:19573"/>
        <dbReference type="Rhea" id="RHEA-COMP:9859"/>
        <dbReference type="Rhea" id="RHEA-COMP:14280"/>
        <dbReference type="ChEBI" id="CHEBI:16838"/>
        <dbReference type="ChEBI" id="CHEBI:30616"/>
        <dbReference type="ChEBI" id="CHEBI:456216"/>
        <dbReference type="EC" id="2.7.4.1"/>
    </reaction>
</comment>
<dbReference type="PANTHER" id="PTHR30218">
    <property type="entry name" value="POLYPHOSPHATE KINASE"/>
    <property type="match status" value="1"/>
</dbReference>
<keyword evidence="1 6" id="KW-0597">Phosphoprotein</keyword>
<keyword evidence="6" id="KW-0460">Magnesium</keyword>
<evidence type="ECO:0000259" key="8">
    <source>
        <dbReference type="Pfam" id="PF02503"/>
    </source>
</evidence>